<dbReference type="EMBL" id="QJNS01000117">
    <property type="protein sequence ID" value="RYO86365.1"/>
    <property type="molecule type" value="Genomic_DNA"/>
</dbReference>
<feature type="region of interest" description="Disordered" evidence="1">
    <location>
        <begin position="92"/>
        <end position="111"/>
    </location>
</feature>
<gene>
    <name evidence="2" type="ORF">DL762_004781</name>
</gene>
<organism evidence="2 3">
    <name type="scientific">Monosporascus cannonballus</name>
    <dbReference type="NCBI Taxonomy" id="155416"/>
    <lineage>
        <taxon>Eukaryota</taxon>
        <taxon>Fungi</taxon>
        <taxon>Dikarya</taxon>
        <taxon>Ascomycota</taxon>
        <taxon>Pezizomycotina</taxon>
        <taxon>Sordariomycetes</taxon>
        <taxon>Xylariomycetidae</taxon>
        <taxon>Xylariales</taxon>
        <taxon>Xylariales incertae sedis</taxon>
        <taxon>Monosporascus</taxon>
    </lineage>
</organism>
<dbReference type="Proteomes" id="UP000294003">
    <property type="component" value="Unassembled WGS sequence"/>
</dbReference>
<evidence type="ECO:0000313" key="2">
    <source>
        <dbReference type="EMBL" id="RYO86365.1"/>
    </source>
</evidence>
<reference evidence="2 3" key="1">
    <citation type="submission" date="2018-06" db="EMBL/GenBank/DDBJ databases">
        <title>Complete Genomes of Monosporascus.</title>
        <authorList>
            <person name="Robinson A.J."/>
            <person name="Natvig D.O."/>
        </authorList>
    </citation>
    <scope>NUCLEOTIDE SEQUENCE [LARGE SCALE GENOMIC DNA]</scope>
    <source>
        <strain evidence="2 3">CBS 609.92</strain>
    </source>
</reference>
<comment type="caution">
    <text evidence="2">The sequence shown here is derived from an EMBL/GenBank/DDBJ whole genome shotgun (WGS) entry which is preliminary data.</text>
</comment>
<protein>
    <submittedName>
        <fullName evidence="2">Uncharacterized protein</fullName>
    </submittedName>
</protein>
<evidence type="ECO:0000256" key="1">
    <source>
        <dbReference type="SAM" id="MobiDB-lite"/>
    </source>
</evidence>
<sequence>MPTLKYPDPVIKDLQQGILSFGPRALPDLAHPNAAQIIQGVLEPALVAVHGGRSWYPSSVFDLDNLGYSVAHVPTADTQDYERKVDLGWQDEGTGATAKAGTPRSVDLPNL</sequence>
<keyword evidence="3" id="KW-1185">Reference proteome</keyword>
<accession>A0ABY0H7T6</accession>
<evidence type="ECO:0000313" key="3">
    <source>
        <dbReference type="Proteomes" id="UP000294003"/>
    </source>
</evidence>
<proteinExistence type="predicted"/>
<name>A0ABY0H7T6_9PEZI</name>